<gene>
    <name evidence="1" type="ORF">BMI79_07270</name>
</gene>
<proteinExistence type="predicted"/>
<sequence length="203" mass="21268">MQDETPSLSPLSRWLDALYAKALQGGPGISSAHQLAEQYRNTFSTPQSAALSLVRWEAAKAATSGFMLGVGGLVTLPVTLPASLVGPLLLQFRLIAAIALLAGHDVHDVRTRHLAYLCLGGTVAKDALQAYAACLFQQMSTRSLEQVTEKTATLVTTRLAGRLPAAHVSHLVPLLSGVVSGGLDYLAVRSAGALACAAFLHKA</sequence>
<dbReference type="RefSeq" id="WP_076941497.1">
    <property type="nucleotide sequence ID" value="NZ_MOXD01000003.1"/>
</dbReference>
<dbReference type="AlphaFoldDB" id="A0A1S8CNP8"/>
<accession>A0A1S8CNP8</accession>
<dbReference type="STRING" id="2034155.BMI79_07270"/>
<keyword evidence="2" id="KW-1185">Reference proteome</keyword>
<dbReference type="EMBL" id="MOXD01000003">
    <property type="protein sequence ID" value="OMQ24615.1"/>
    <property type="molecule type" value="Genomic_DNA"/>
</dbReference>
<dbReference type="Proteomes" id="UP000216021">
    <property type="component" value="Unassembled WGS sequence"/>
</dbReference>
<reference evidence="1 2" key="1">
    <citation type="submission" date="2016-11" db="EMBL/GenBank/DDBJ databases">
        <title>Rahnella oryzae sp. nov., isolated from rice root.</title>
        <authorList>
            <person name="Zhang X.-X."/>
            <person name="Zhang J."/>
        </authorList>
    </citation>
    <scope>NUCLEOTIDE SEQUENCE [LARGE SCALE GENOMIC DNA]</scope>
    <source>
        <strain evidence="1 2">J11-6</strain>
    </source>
</reference>
<dbReference type="InterPro" id="IPR024787">
    <property type="entry name" value="EcsC"/>
</dbReference>
<organism evidence="1 2">
    <name type="scientific">Serratia oryzae</name>
    <dbReference type="NCBI Taxonomy" id="2034155"/>
    <lineage>
        <taxon>Bacteria</taxon>
        <taxon>Pseudomonadati</taxon>
        <taxon>Pseudomonadota</taxon>
        <taxon>Gammaproteobacteria</taxon>
        <taxon>Enterobacterales</taxon>
        <taxon>Yersiniaceae</taxon>
        <taxon>Serratia</taxon>
    </lineage>
</organism>
<dbReference type="OrthoDB" id="1425703at2"/>
<name>A0A1S8CNP8_9GAMM</name>
<dbReference type="Pfam" id="PF12787">
    <property type="entry name" value="EcsC"/>
    <property type="match status" value="1"/>
</dbReference>
<evidence type="ECO:0008006" key="3">
    <source>
        <dbReference type="Google" id="ProtNLM"/>
    </source>
</evidence>
<protein>
    <recommendedName>
        <fullName evidence="3">EcsC family protein</fullName>
    </recommendedName>
</protein>
<comment type="caution">
    <text evidence="1">The sequence shown here is derived from an EMBL/GenBank/DDBJ whole genome shotgun (WGS) entry which is preliminary data.</text>
</comment>
<evidence type="ECO:0000313" key="1">
    <source>
        <dbReference type="EMBL" id="OMQ24615.1"/>
    </source>
</evidence>
<evidence type="ECO:0000313" key="2">
    <source>
        <dbReference type="Proteomes" id="UP000216021"/>
    </source>
</evidence>